<dbReference type="Proteomes" id="UP000179284">
    <property type="component" value="Chromosome I"/>
</dbReference>
<protein>
    <submittedName>
        <fullName evidence="2">GNAT family acetyltransferase</fullName>
    </submittedName>
</protein>
<gene>
    <name evidence="2" type="ORF">bhn_I1764</name>
</gene>
<dbReference type="InterPro" id="IPR016181">
    <property type="entry name" value="Acyl_CoA_acyltransferase"/>
</dbReference>
<evidence type="ECO:0000259" key="1">
    <source>
        <dbReference type="PROSITE" id="PS51186"/>
    </source>
</evidence>
<dbReference type="AlphaFoldDB" id="A0A1D9P2G8"/>
<sequence length="185" mass="21081">MTLEPITITDKLGRTVELRSARLEDAEDLIQYLKVTCGETPYLIREPDEVTITLEDEKNFLKSKIESDRELMLLAFVDGKHVGNCSLMSIASYRRYQHRCDVAIALYQDYCGCGIGKAMLETVLDVATKLGYEQAELEVVAGNEAAISLYEKLGFKKYGTFPDNMKYADGTYRDAYWMMKKLENK</sequence>
<organism evidence="2 3">
    <name type="scientific">Butyrivibrio hungatei</name>
    <dbReference type="NCBI Taxonomy" id="185008"/>
    <lineage>
        <taxon>Bacteria</taxon>
        <taxon>Bacillati</taxon>
        <taxon>Bacillota</taxon>
        <taxon>Clostridia</taxon>
        <taxon>Lachnospirales</taxon>
        <taxon>Lachnospiraceae</taxon>
        <taxon>Butyrivibrio</taxon>
    </lineage>
</organism>
<evidence type="ECO:0000313" key="3">
    <source>
        <dbReference type="Proteomes" id="UP000179284"/>
    </source>
</evidence>
<dbReference type="PANTHER" id="PTHR43415">
    <property type="entry name" value="SPERMIDINE N(1)-ACETYLTRANSFERASE"/>
    <property type="match status" value="1"/>
</dbReference>
<dbReference type="PROSITE" id="PS51186">
    <property type="entry name" value="GNAT"/>
    <property type="match status" value="1"/>
</dbReference>
<keyword evidence="3" id="KW-1185">Reference proteome</keyword>
<dbReference type="Gene3D" id="3.40.630.30">
    <property type="match status" value="1"/>
</dbReference>
<name>A0A1D9P2G8_9FIRM</name>
<dbReference type="GO" id="GO:0016747">
    <property type="term" value="F:acyltransferase activity, transferring groups other than amino-acyl groups"/>
    <property type="evidence" value="ECO:0007669"/>
    <property type="project" value="InterPro"/>
</dbReference>
<dbReference type="RefSeq" id="WP_071176460.1">
    <property type="nucleotide sequence ID" value="NZ_CP017831.1"/>
</dbReference>
<dbReference type="EMBL" id="CP017831">
    <property type="protein sequence ID" value="AOZ96797.1"/>
    <property type="molecule type" value="Genomic_DNA"/>
</dbReference>
<dbReference type="KEGG" id="bhu:bhn_I1764"/>
<evidence type="ECO:0000313" key="2">
    <source>
        <dbReference type="EMBL" id="AOZ96797.1"/>
    </source>
</evidence>
<dbReference type="SUPFAM" id="SSF55729">
    <property type="entry name" value="Acyl-CoA N-acyltransferases (Nat)"/>
    <property type="match status" value="1"/>
</dbReference>
<accession>A0A1D9P2G8</accession>
<dbReference type="PANTHER" id="PTHR43415:SF3">
    <property type="entry name" value="GNAT-FAMILY ACETYLTRANSFERASE"/>
    <property type="match status" value="1"/>
</dbReference>
<dbReference type="InterPro" id="IPR000182">
    <property type="entry name" value="GNAT_dom"/>
</dbReference>
<feature type="domain" description="N-acetyltransferase" evidence="1">
    <location>
        <begin position="16"/>
        <end position="183"/>
    </location>
</feature>
<dbReference type="Pfam" id="PF00583">
    <property type="entry name" value="Acetyltransf_1"/>
    <property type="match status" value="1"/>
</dbReference>
<dbReference type="OrthoDB" id="948250at2"/>
<reference evidence="3" key="1">
    <citation type="submission" date="2016-10" db="EMBL/GenBank/DDBJ databases">
        <title>The complete genome sequence of the rumen bacterium Butyrivibrio hungatei MB2003.</title>
        <authorList>
            <person name="Palevich N."/>
            <person name="Kelly W.J."/>
            <person name="Leahy S.C."/>
            <person name="Altermann E."/>
            <person name="Rakonjac J."/>
            <person name="Attwood G.T."/>
        </authorList>
    </citation>
    <scope>NUCLEOTIDE SEQUENCE [LARGE SCALE GENOMIC DNA]</scope>
    <source>
        <strain evidence="3">MB2003</strain>
    </source>
</reference>
<proteinExistence type="predicted"/>